<dbReference type="EMBL" id="LGRV01000003">
    <property type="protein sequence ID" value="KOS68156.1"/>
    <property type="molecule type" value="Genomic_DNA"/>
</dbReference>
<dbReference type="PANTHER" id="PTHR48111:SF1">
    <property type="entry name" value="TWO-COMPONENT RESPONSE REGULATOR ORR33"/>
    <property type="match status" value="1"/>
</dbReference>
<accession>A0ABR5JZW1</accession>
<keyword evidence="1 6" id="KW-0597">Phosphoprotein</keyword>
<dbReference type="PANTHER" id="PTHR48111">
    <property type="entry name" value="REGULATOR OF RPOS"/>
    <property type="match status" value="1"/>
</dbReference>
<feature type="DNA-binding region" description="OmpR/PhoB-type" evidence="7">
    <location>
        <begin position="127"/>
        <end position="226"/>
    </location>
</feature>
<evidence type="ECO:0000313" key="11">
    <source>
        <dbReference type="Proteomes" id="UP000050668"/>
    </source>
</evidence>
<evidence type="ECO:0000313" key="10">
    <source>
        <dbReference type="EMBL" id="KOS68156.1"/>
    </source>
</evidence>
<dbReference type="InterPro" id="IPR036388">
    <property type="entry name" value="WH-like_DNA-bd_sf"/>
</dbReference>
<evidence type="ECO:0000256" key="4">
    <source>
        <dbReference type="ARBA" id="ARBA00023125"/>
    </source>
</evidence>
<dbReference type="SMART" id="SM00448">
    <property type="entry name" value="REC"/>
    <property type="match status" value="1"/>
</dbReference>
<evidence type="ECO:0000256" key="7">
    <source>
        <dbReference type="PROSITE-ProRule" id="PRU01091"/>
    </source>
</evidence>
<dbReference type="Pfam" id="PF00072">
    <property type="entry name" value="Response_reg"/>
    <property type="match status" value="1"/>
</dbReference>
<dbReference type="Gene3D" id="3.40.50.2300">
    <property type="match status" value="1"/>
</dbReference>
<keyword evidence="4 7" id="KW-0238">DNA-binding</keyword>
<reference evidence="11" key="1">
    <citation type="submission" date="2015-07" db="EMBL/GenBank/DDBJ databases">
        <title>Fjat-14205 dsm 2895.</title>
        <authorList>
            <person name="Liu B."/>
            <person name="Wang J."/>
            <person name="Zhu Y."/>
            <person name="Liu G."/>
            <person name="Chen Q."/>
            <person name="Chen Z."/>
            <person name="Lan J."/>
            <person name="Che J."/>
            <person name="Ge C."/>
            <person name="Shi H."/>
            <person name="Pan Z."/>
            <person name="Liu X."/>
        </authorList>
    </citation>
    <scope>NUCLEOTIDE SEQUENCE [LARGE SCALE GENOMIC DNA]</scope>
    <source>
        <strain evidence="11">DSM 25560</strain>
    </source>
</reference>
<protein>
    <submittedName>
        <fullName evidence="10">Transcriptional regulator</fullName>
    </submittedName>
</protein>
<dbReference type="InterPro" id="IPR001789">
    <property type="entry name" value="Sig_transdc_resp-reg_receiver"/>
</dbReference>
<evidence type="ECO:0000256" key="1">
    <source>
        <dbReference type="ARBA" id="ARBA00022553"/>
    </source>
</evidence>
<feature type="modified residue" description="4-aspartylphosphate" evidence="6">
    <location>
        <position position="54"/>
    </location>
</feature>
<gene>
    <name evidence="10" type="ORF">AEA09_06040</name>
</gene>
<dbReference type="CDD" id="cd00383">
    <property type="entry name" value="trans_reg_C"/>
    <property type="match status" value="1"/>
</dbReference>
<dbReference type="Gene3D" id="1.10.10.10">
    <property type="entry name" value="Winged helix-like DNA-binding domain superfamily/Winged helix DNA-binding domain"/>
    <property type="match status" value="1"/>
</dbReference>
<dbReference type="CDD" id="cd17574">
    <property type="entry name" value="REC_OmpR"/>
    <property type="match status" value="1"/>
</dbReference>
<evidence type="ECO:0000259" key="9">
    <source>
        <dbReference type="PROSITE" id="PS51755"/>
    </source>
</evidence>
<evidence type="ECO:0000256" key="3">
    <source>
        <dbReference type="ARBA" id="ARBA00023015"/>
    </source>
</evidence>
<evidence type="ECO:0000256" key="6">
    <source>
        <dbReference type="PROSITE-ProRule" id="PRU00169"/>
    </source>
</evidence>
<dbReference type="SUPFAM" id="SSF52172">
    <property type="entry name" value="CheY-like"/>
    <property type="match status" value="1"/>
</dbReference>
<dbReference type="SMART" id="SM00862">
    <property type="entry name" value="Trans_reg_C"/>
    <property type="match status" value="1"/>
</dbReference>
<dbReference type="Pfam" id="PF00486">
    <property type="entry name" value="Trans_reg_C"/>
    <property type="match status" value="1"/>
</dbReference>
<sequence>MTNEKILIVEDDVDIMEVLFLSIKSAGYEVIQASTISKGWEAVQTQHPDMILLDVNLPDGNGFELAGKIREISDAVIIFLTVNSLIEHKLEGFDVGADDYITKPFIPKELIARIQAHLKRKIPSQKENILHTGNLSIHYDQLDIYKNGELLNLFTKEKKLLLYLIENANIVLSVDQLINQVWGYDGVADSKTLSVHISTLRRKIEDTPAKPQQIQTIRGFGYKFVDKP</sequence>
<keyword evidence="2" id="KW-0902">Two-component regulatory system</keyword>
<feature type="domain" description="Response regulatory" evidence="8">
    <location>
        <begin position="5"/>
        <end position="118"/>
    </location>
</feature>
<evidence type="ECO:0000259" key="8">
    <source>
        <dbReference type="PROSITE" id="PS50110"/>
    </source>
</evidence>
<dbReference type="Proteomes" id="UP000050668">
    <property type="component" value="Unassembled WGS sequence"/>
</dbReference>
<comment type="caution">
    <text evidence="10">The sequence shown here is derived from an EMBL/GenBank/DDBJ whole genome shotgun (WGS) entry which is preliminary data.</text>
</comment>
<organism evidence="10 11">
    <name type="scientific">Lysinibacillus contaminans</name>
    <dbReference type="NCBI Taxonomy" id="1293441"/>
    <lineage>
        <taxon>Bacteria</taxon>
        <taxon>Bacillati</taxon>
        <taxon>Bacillota</taxon>
        <taxon>Bacilli</taxon>
        <taxon>Bacillales</taxon>
        <taxon>Bacillaceae</taxon>
        <taxon>Lysinibacillus</taxon>
    </lineage>
</organism>
<name>A0ABR5JZW1_9BACI</name>
<dbReference type="RefSeq" id="WP_053582974.1">
    <property type="nucleotide sequence ID" value="NZ_LGRV01000003.1"/>
</dbReference>
<dbReference type="InterPro" id="IPR011006">
    <property type="entry name" value="CheY-like_superfamily"/>
</dbReference>
<keyword evidence="5" id="KW-0804">Transcription</keyword>
<dbReference type="InterPro" id="IPR001867">
    <property type="entry name" value="OmpR/PhoB-type_DNA-bd"/>
</dbReference>
<dbReference type="Gene3D" id="6.10.250.690">
    <property type="match status" value="1"/>
</dbReference>
<dbReference type="PROSITE" id="PS51755">
    <property type="entry name" value="OMPR_PHOB"/>
    <property type="match status" value="1"/>
</dbReference>
<proteinExistence type="predicted"/>
<keyword evidence="11" id="KW-1185">Reference proteome</keyword>
<dbReference type="InterPro" id="IPR039420">
    <property type="entry name" value="WalR-like"/>
</dbReference>
<keyword evidence="3" id="KW-0805">Transcription regulation</keyword>
<feature type="domain" description="OmpR/PhoB-type" evidence="9">
    <location>
        <begin position="127"/>
        <end position="226"/>
    </location>
</feature>
<dbReference type="PROSITE" id="PS50110">
    <property type="entry name" value="RESPONSE_REGULATORY"/>
    <property type="match status" value="1"/>
</dbReference>
<evidence type="ECO:0000256" key="2">
    <source>
        <dbReference type="ARBA" id="ARBA00023012"/>
    </source>
</evidence>
<evidence type="ECO:0000256" key="5">
    <source>
        <dbReference type="ARBA" id="ARBA00023163"/>
    </source>
</evidence>